<organism evidence="1 2">
    <name type="scientific">Clitoria ternatea</name>
    <name type="common">Butterfly pea</name>
    <dbReference type="NCBI Taxonomy" id="43366"/>
    <lineage>
        <taxon>Eukaryota</taxon>
        <taxon>Viridiplantae</taxon>
        <taxon>Streptophyta</taxon>
        <taxon>Embryophyta</taxon>
        <taxon>Tracheophyta</taxon>
        <taxon>Spermatophyta</taxon>
        <taxon>Magnoliopsida</taxon>
        <taxon>eudicotyledons</taxon>
        <taxon>Gunneridae</taxon>
        <taxon>Pentapetalae</taxon>
        <taxon>rosids</taxon>
        <taxon>fabids</taxon>
        <taxon>Fabales</taxon>
        <taxon>Fabaceae</taxon>
        <taxon>Papilionoideae</taxon>
        <taxon>50 kb inversion clade</taxon>
        <taxon>NPAAA clade</taxon>
        <taxon>indigoferoid/millettioid clade</taxon>
        <taxon>Phaseoleae</taxon>
        <taxon>Clitoria</taxon>
    </lineage>
</organism>
<dbReference type="PANTHER" id="PTHR35495:SF2">
    <property type="match status" value="1"/>
</dbReference>
<evidence type="ECO:0000313" key="1">
    <source>
        <dbReference type="EMBL" id="KAK7301302.1"/>
    </source>
</evidence>
<dbReference type="PANTHER" id="PTHR35495">
    <property type="entry name" value="OS06G0679600 PROTEIN"/>
    <property type="match status" value="1"/>
</dbReference>
<evidence type="ECO:0000313" key="2">
    <source>
        <dbReference type="Proteomes" id="UP001359559"/>
    </source>
</evidence>
<protein>
    <submittedName>
        <fullName evidence="1">Uncharacterized protein</fullName>
    </submittedName>
</protein>
<dbReference type="AlphaFoldDB" id="A0AAN9JLD8"/>
<keyword evidence="2" id="KW-1185">Reference proteome</keyword>
<proteinExistence type="predicted"/>
<name>A0AAN9JLD8_CLITE</name>
<accession>A0AAN9JLD8</accession>
<sequence length="115" mass="12976">MAMRESPNPKACRSSPKRSPINYLRFLKPGALAKLRDSKITARHASRSSQISLSQLLLSPTSPFSPTQQGQLPLNEEDGIPCFAPIINLNRTRCLHRKKLFAVTPVFTHIDTYRF</sequence>
<dbReference type="EMBL" id="JAYKXN010000003">
    <property type="protein sequence ID" value="KAK7301302.1"/>
    <property type="molecule type" value="Genomic_DNA"/>
</dbReference>
<comment type="caution">
    <text evidence="1">The sequence shown here is derived from an EMBL/GenBank/DDBJ whole genome shotgun (WGS) entry which is preliminary data.</text>
</comment>
<gene>
    <name evidence="1" type="ORF">RJT34_12163</name>
</gene>
<reference evidence="1 2" key="1">
    <citation type="submission" date="2024-01" db="EMBL/GenBank/DDBJ databases">
        <title>The genomes of 5 underutilized Papilionoideae crops provide insights into root nodulation and disease resistance.</title>
        <authorList>
            <person name="Yuan L."/>
        </authorList>
    </citation>
    <scope>NUCLEOTIDE SEQUENCE [LARGE SCALE GENOMIC DNA]</scope>
    <source>
        <strain evidence="1">LY-2023</strain>
        <tissue evidence="1">Leaf</tissue>
    </source>
</reference>
<dbReference type="Proteomes" id="UP001359559">
    <property type="component" value="Unassembled WGS sequence"/>
</dbReference>